<dbReference type="GO" id="GO:0016757">
    <property type="term" value="F:glycosyltransferase activity"/>
    <property type="evidence" value="ECO:0007669"/>
    <property type="project" value="InterPro"/>
</dbReference>
<gene>
    <name evidence="2" type="ORF">SCALIN_C11_0061</name>
</gene>
<dbReference type="EMBL" id="BAOS01000011">
    <property type="protein sequence ID" value="GAX60450.1"/>
    <property type="molecule type" value="Genomic_DNA"/>
</dbReference>
<reference evidence="3" key="1">
    <citation type="journal article" date="2017" name="Environ. Microbiol. Rep.">
        <title>Genetic Diversity of Marine Anaerobic Ammonium-Oxidizing Bacteria as Revealed by Genomic and Proteomic Analyses of 'Candidatus Scalindua japonica'.</title>
        <authorList>
            <person name="Oshiki M."/>
            <person name="Mizuto K."/>
            <person name="Kimura Z."/>
            <person name="Kindaichi T."/>
            <person name="Satoh H."/>
            <person name="Okabe S."/>
        </authorList>
    </citation>
    <scope>NUCLEOTIDE SEQUENCE [LARGE SCALE GENOMIC DNA]</scope>
    <source>
        <strain evidence="3">husup-a2</strain>
    </source>
</reference>
<dbReference type="CDD" id="cd03801">
    <property type="entry name" value="GT4_PimA-like"/>
    <property type="match status" value="1"/>
</dbReference>
<dbReference type="InterPro" id="IPR050194">
    <property type="entry name" value="Glycosyltransferase_grp1"/>
</dbReference>
<dbReference type="AlphaFoldDB" id="A0A286TX56"/>
<organism evidence="2 3">
    <name type="scientific">Candidatus Scalindua japonica</name>
    <dbReference type="NCBI Taxonomy" id="1284222"/>
    <lineage>
        <taxon>Bacteria</taxon>
        <taxon>Pseudomonadati</taxon>
        <taxon>Planctomycetota</taxon>
        <taxon>Candidatus Brocadiia</taxon>
        <taxon>Candidatus Brocadiales</taxon>
        <taxon>Candidatus Scalinduaceae</taxon>
        <taxon>Candidatus Scalindua</taxon>
    </lineage>
</organism>
<feature type="domain" description="Glycosyl transferase family 1" evidence="1">
    <location>
        <begin position="18"/>
        <end position="172"/>
    </location>
</feature>
<evidence type="ECO:0000259" key="1">
    <source>
        <dbReference type="Pfam" id="PF00534"/>
    </source>
</evidence>
<dbReference type="InterPro" id="IPR001296">
    <property type="entry name" value="Glyco_trans_1"/>
</dbReference>
<dbReference type="Pfam" id="PF00534">
    <property type="entry name" value="Glycos_transf_1"/>
    <property type="match status" value="1"/>
</dbReference>
<dbReference type="SUPFAM" id="SSF53756">
    <property type="entry name" value="UDP-Glycosyltransferase/glycogen phosphorylase"/>
    <property type="match status" value="1"/>
</dbReference>
<dbReference type="Gene3D" id="3.40.50.2000">
    <property type="entry name" value="Glycogen Phosphorylase B"/>
    <property type="match status" value="1"/>
</dbReference>
<evidence type="ECO:0000313" key="2">
    <source>
        <dbReference type="EMBL" id="GAX60450.1"/>
    </source>
</evidence>
<dbReference type="PANTHER" id="PTHR45947">
    <property type="entry name" value="SULFOQUINOVOSYL TRANSFERASE SQD2"/>
    <property type="match status" value="1"/>
</dbReference>
<evidence type="ECO:0000313" key="3">
    <source>
        <dbReference type="Proteomes" id="UP000218542"/>
    </source>
</evidence>
<comment type="caution">
    <text evidence="2">The sequence shown here is derived from an EMBL/GenBank/DDBJ whole genome shotgun (WGS) entry which is preliminary data.</text>
</comment>
<accession>A0A286TX56</accession>
<keyword evidence="3" id="KW-1185">Reference proteome</keyword>
<sequence>MPYFLPLSEELSYEKINEKDEKHIGPYFLFVGRLEKIKGLQNLIPVFKEYSKAKLLIAGDGGYGKTLRKLARGNDNIRFLGKSNHRELRKLYKHAIAVIVPSICYEVFGIIIIESFSMKTPVIVNNISAPTEVIEDSGGGFIYNNNKELIQAMDILRTEPETRKSLGEKGYEAYRKYWTEDNCLKIYFDLINKIALKKKIDITVKETFTSEQPTFASSATESDIKCRY</sequence>
<proteinExistence type="predicted"/>
<dbReference type="Proteomes" id="UP000218542">
    <property type="component" value="Unassembled WGS sequence"/>
</dbReference>
<dbReference type="PANTHER" id="PTHR45947:SF3">
    <property type="entry name" value="SULFOQUINOVOSYL TRANSFERASE SQD2"/>
    <property type="match status" value="1"/>
</dbReference>
<name>A0A286TX56_9BACT</name>
<keyword evidence="2" id="KW-0808">Transferase</keyword>
<protein>
    <submittedName>
        <fullName evidence="2">Glycosyltransferase</fullName>
    </submittedName>
</protein>